<dbReference type="AlphaFoldDB" id="A0AA39JGQ6"/>
<keyword evidence="2" id="KW-0472">Membrane</keyword>
<evidence type="ECO:0000256" key="2">
    <source>
        <dbReference type="SAM" id="Phobius"/>
    </source>
</evidence>
<reference evidence="4" key="1">
    <citation type="submission" date="2023-06" db="EMBL/GenBank/DDBJ databases">
        <authorList>
            <consortium name="Lawrence Berkeley National Laboratory"/>
            <person name="Ahrendt S."/>
            <person name="Sahu N."/>
            <person name="Indic B."/>
            <person name="Wong-Bajracharya J."/>
            <person name="Merenyi Z."/>
            <person name="Ke H.-M."/>
            <person name="Monk M."/>
            <person name="Kocsube S."/>
            <person name="Drula E."/>
            <person name="Lipzen A."/>
            <person name="Balint B."/>
            <person name="Henrissat B."/>
            <person name="Andreopoulos B."/>
            <person name="Martin F.M."/>
            <person name="Harder C.B."/>
            <person name="Rigling D."/>
            <person name="Ford K.L."/>
            <person name="Foster G.D."/>
            <person name="Pangilinan J."/>
            <person name="Papanicolaou A."/>
            <person name="Barry K."/>
            <person name="LaButti K."/>
            <person name="Viragh M."/>
            <person name="Koriabine M."/>
            <person name="Yan M."/>
            <person name="Riley R."/>
            <person name="Champramary S."/>
            <person name="Plett K.L."/>
            <person name="Tsai I.J."/>
            <person name="Slot J."/>
            <person name="Sipos G."/>
            <person name="Plett J."/>
            <person name="Nagy L.G."/>
            <person name="Grigoriev I.V."/>
        </authorList>
    </citation>
    <scope>NUCLEOTIDE SEQUENCE</scope>
    <source>
        <strain evidence="4">CCBAS 213</strain>
    </source>
</reference>
<evidence type="ECO:0008006" key="6">
    <source>
        <dbReference type="Google" id="ProtNLM"/>
    </source>
</evidence>
<feature type="region of interest" description="Disordered" evidence="1">
    <location>
        <begin position="189"/>
        <end position="224"/>
    </location>
</feature>
<comment type="caution">
    <text evidence="4">The sequence shown here is derived from an EMBL/GenBank/DDBJ whole genome shotgun (WGS) entry which is preliminary data.</text>
</comment>
<organism evidence="4 5">
    <name type="scientific">Armillaria tabescens</name>
    <name type="common">Ringless honey mushroom</name>
    <name type="synonym">Agaricus tabescens</name>
    <dbReference type="NCBI Taxonomy" id="1929756"/>
    <lineage>
        <taxon>Eukaryota</taxon>
        <taxon>Fungi</taxon>
        <taxon>Dikarya</taxon>
        <taxon>Basidiomycota</taxon>
        <taxon>Agaricomycotina</taxon>
        <taxon>Agaricomycetes</taxon>
        <taxon>Agaricomycetidae</taxon>
        <taxon>Agaricales</taxon>
        <taxon>Marasmiineae</taxon>
        <taxon>Physalacriaceae</taxon>
        <taxon>Desarmillaria</taxon>
    </lineage>
</organism>
<dbReference type="RefSeq" id="XP_060324294.1">
    <property type="nucleotide sequence ID" value="XM_060465675.1"/>
</dbReference>
<accession>A0AA39JGQ6</accession>
<evidence type="ECO:0000313" key="5">
    <source>
        <dbReference type="Proteomes" id="UP001175211"/>
    </source>
</evidence>
<feature type="compositionally biased region" description="Polar residues" evidence="1">
    <location>
        <begin position="50"/>
        <end position="81"/>
    </location>
</feature>
<proteinExistence type="predicted"/>
<keyword evidence="5" id="KW-1185">Reference proteome</keyword>
<feature type="region of interest" description="Disordered" evidence="1">
    <location>
        <begin position="49"/>
        <end position="174"/>
    </location>
</feature>
<evidence type="ECO:0000313" key="4">
    <source>
        <dbReference type="EMBL" id="KAK0442476.1"/>
    </source>
</evidence>
<evidence type="ECO:0000256" key="3">
    <source>
        <dbReference type="SAM" id="SignalP"/>
    </source>
</evidence>
<dbReference type="GeneID" id="85349223"/>
<feature type="transmembrane region" description="Helical" evidence="2">
    <location>
        <begin position="228"/>
        <end position="251"/>
    </location>
</feature>
<sequence length="414" mass="43766">MSLRIILFSFHFALSAGFSFDSVEGNLNATVGIPFPLAWHTDGDQEVSHFEQTNSSQSSGQGVKIQPDNNATHSGTVTLNFPSPGGYTIEAIDNKGSNMGGSPPILAINPDAGNNISLRPSSTASSTSTAAVTTSLSSTDQASSSSASSSSLGGSTVQSSSHDAESSFNAGSPSTTNIALTSSSDLSYASDAASPTSSESPLLSSSSSNPNVTSSATSSGSLSETPKIVGATVGSFVFLLLLLGALVYTLLRRQHRRKYRVTFHRDRMVRKHSNASFSPLTPTAKDSNTYTNFADIEQRASGSSIETEDTATGPDPKKECSEYSLPALPGNRSETPSPVLAHTDRQMELHDVLVKQQTELIRLKTELRRGGDAQEEIDALKARIVGLEDALVSPWALRYTDDVPVEVSRVLVLM</sequence>
<keyword evidence="2" id="KW-1133">Transmembrane helix</keyword>
<feature type="region of interest" description="Disordered" evidence="1">
    <location>
        <begin position="297"/>
        <end position="336"/>
    </location>
</feature>
<dbReference type="EMBL" id="JAUEPS010000064">
    <property type="protein sequence ID" value="KAK0442476.1"/>
    <property type="molecule type" value="Genomic_DNA"/>
</dbReference>
<name>A0AA39JGQ6_ARMTA</name>
<dbReference type="Proteomes" id="UP001175211">
    <property type="component" value="Unassembled WGS sequence"/>
</dbReference>
<feature type="chain" id="PRO_5041260050" description="Mid2 domain-containing protein" evidence="3">
    <location>
        <begin position="18"/>
        <end position="414"/>
    </location>
</feature>
<keyword evidence="3" id="KW-0732">Signal</keyword>
<keyword evidence="2" id="KW-0812">Transmembrane</keyword>
<feature type="compositionally biased region" description="Low complexity" evidence="1">
    <location>
        <begin position="121"/>
        <end position="161"/>
    </location>
</feature>
<protein>
    <recommendedName>
        <fullName evidence="6">Mid2 domain-containing protein</fullName>
    </recommendedName>
</protein>
<gene>
    <name evidence="4" type="ORF">EV420DRAFT_1075641</name>
</gene>
<evidence type="ECO:0000256" key="1">
    <source>
        <dbReference type="SAM" id="MobiDB-lite"/>
    </source>
</evidence>
<feature type="signal peptide" evidence="3">
    <location>
        <begin position="1"/>
        <end position="17"/>
    </location>
</feature>